<protein>
    <recommendedName>
        <fullName evidence="3">Pectate lyase superfamily protein domain-containing protein</fullName>
    </recommendedName>
</protein>
<dbReference type="InterPro" id="IPR011050">
    <property type="entry name" value="Pectin_lyase_fold/virulence"/>
</dbReference>
<dbReference type="Proteomes" id="UP001597540">
    <property type="component" value="Unassembled WGS sequence"/>
</dbReference>
<reference evidence="2" key="1">
    <citation type="journal article" date="2019" name="Int. J. Syst. Evol. Microbiol.">
        <title>The Global Catalogue of Microorganisms (GCM) 10K type strain sequencing project: providing services to taxonomists for standard genome sequencing and annotation.</title>
        <authorList>
            <consortium name="The Broad Institute Genomics Platform"/>
            <consortium name="The Broad Institute Genome Sequencing Center for Infectious Disease"/>
            <person name="Wu L."/>
            <person name="Ma J."/>
        </authorList>
    </citation>
    <scope>NUCLEOTIDE SEQUENCE [LARGE SCALE GENOMIC DNA]</scope>
    <source>
        <strain evidence="2">KCTC 33849</strain>
    </source>
</reference>
<evidence type="ECO:0000313" key="2">
    <source>
        <dbReference type="Proteomes" id="UP001597540"/>
    </source>
</evidence>
<dbReference type="Gene3D" id="2.160.20.10">
    <property type="entry name" value="Single-stranded right-handed beta-helix, Pectin lyase-like"/>
    <property type="match status" value="1"/>
</dbReference>
<gene>
    <name evidence="1" type="ORF">ACFSVM_20370</name>
</gene>
<keyword evidence="2" id="KW-1185">Reference proteome</keyword>
<dbReference type="RefSeq" id="WP_379264201.1">
    <property type="nucleotide sequence ID" value="NZ_JBHUMJ010000008.1"/>
</dbReference>
<organism evidence="1 2">
    <name type="scientific">Paenibacillus shunpengii</name>
    <dbReference type="NCBI Taxonomy" id="2054424"/>
    <lineage>
        <taxon>Bacteria</taxon>
        <taxon>Bacillati</taxon>
        <taxon>Bacillota</taxon>
        <taxon>Bacilli</taxon>
        <taxon>Bacillales</taxon>
        <taxon>Paenibacillaceae</taxon>
        <taxon>Paenibacillus</taxon>
    </lineage>
</organism>
<evidence type="ECO:0008006" key="3">
    <source>
        <dbReference type="Google" id="ProtNLM"/>
    </source>
</evidence>
<comment type="caution">
    <text evidence="1">The sequence shown here is derived from an EMBL/GenBank/DDBJ whole genome shotgun (WGS) entry which is preliminary data.</text>
</comment>
<dbReference type="EMBL" id="JBHUMJ010000008">
    <property type="protein sequence ID" value="MFD2702799.1"/>
    <property type="molecule type" value="Genomic_DNA"/>
</dbReference>
<accession>A0ABW5SU00</accession>
<dbReference type="InterPro" id="IPR012334">
    <property type="entry name" value="Pectin_lyas_fold"/>
</dbReference>
<evidence type="ECO:0000313" key="1">
    <source>
        <dbReference type="EMBL" id="MFD2702799.1"/>
    </source>
</evidence>
<proteinExistence type="predicted"/>
<sequence length="613" mass="68232">MEDFNTALVKVDEEFKQRGVNVTWPLFGAVGDGVTDDTGAVQSAIDYIESEYGDRGGTVWIPEGYTFKIDVVKISSMHIRITGGGVVDGQILVESVERANPSSNNIKDLFTVIKDIKFISSDPDKDAAIKISNTRVVSIAGCYFENYVAGIFGFPKDYGIPYQQTARVRISDCVFYDVDYCVKTVWIPWVAGGDPKWVYHQHGDWQVSNCQAYYYERGVTHLHFEGQDGIIITNNILFHDARSNRSPIKEHNIYIRQSNFAIISSNDLFEAGLESIKILDYRVMKISDNAIAWCGQRIPSSAVYVETTDISNTHHACSLAISDNAIDGTSKNGIELGSNPIKAKISDNSIFRVGVDNFYYGTEPISTNLAGVFVKRNDEGIVNKDTVVVCNNVSDRDIVVQRGRSYNNENINAEQLVSVLSINSPTPSVQGEKTLFRTANTVTTNITSLDGAIKGKIVEILINDNFTYIANSGNFSLTRPVYEGIGSTLKLFYNGYQWVEITGRYTGRYAFQDVTSNGVIDLRLHYVWDLFGMGGNSQPISFANSNQDNKVITLMLRSGSGTSPLNLNFSPDIQLPVDFPRQATYNSTIMATFVYNQHLSKWFNLSYQIVPNN</sequence>
<name>A0ABW5SU00_9BACL</name>
<dbReference type="SUPFAM" id="SSF51126">
    <property type="entry name" value="Pectin lyase-like"/>
    <property type="match status" value="1"/>
</dbReference>